<evidence type="ECO:0000256" key="2">
    <source>
        <dbReference type="ARBA" id="ARBA00022771"/>
    </source>
</evidence>
<feature type="region of interest" description="Disordered" evidence="5">
    <location>
        <begin position="161"/>
        <end position="238"/>
    </location>
</feature>
<reference evidence="9 11" key="1">
    <citation type="submission" date="2015-02" db="EMBL/GenBank/DDBJ databases">
        <authorList>
            <person name="Chooi Y.-H."/>
        </authorList>
    </citation>
    <scope>NUCLEOTIDE SEQUENCE [LARGE SCALE GENOMIC DNA]</scope>
    <source>
        <strain evidence="9">E3</strain>
    </source>
</reference>
<dbReference type="PROSITE" id="PS50020">
    <property type="entry name" value="WW_DOMAIN_2"/>
    <property type="match status" value="1"/>
</dbReference>
<dbReference type="InterPro" id="IPR003613">
    <property type="entry name" value="Ubox_domain"/>
</dbReference>
<gene>
    <name evidence="9" type="ORF">PBRA_005418</name>
    <name evidence="10" type="ORF">PLBR_LOCUS7858</name>
</gene>
<evidence type="ECO:0000256" key="3">
    <source>
        <dbReference type="ARBA" id="ARBA00022833"/>
    </source>
</evidence>
<evidence type="ECO:0000259" key="6">
    <source>
        <dbReference type="PROSITE" id="PS50020"/>
    </source>
</evidence>
<accession>A0A0G4INP6</accession>
<dbReference type="GO" id="GO:0006513">
    <property type="term" value="P:protein monoubiquitination"/>
    <property type="evidence" value="ECO:0007669"/>
    <property type="project" value="InterPro"/>
</dbReference>
<dbReference type="SMART" id="SM00513">
    <property type="entry name" value="SAP"/>
    <property type="match status" value="1"/>
</dbReference>
<keyword evidence="11" id="KW-1185">Reference proteome</keyword>
<dbReference type="PANTHER" id="PTHR14134:SF2">
    <property type="entry name" value="E3 UBIQUITIN-PROTEIN LIGASE RAD18"/>
    <property type="match status" value="1"/>
</dbReference>
<reference evidence="10 12" key="2">
    <citation type="submission" date="2018-03" db="EMBL/GenBank/DDBJ databases">
        <authorList>
            <person name="Fogelqvist J."/>
        </authorList>
    </citation>
    <scope>NUCLEOTIDE SEQUENCE [LARGE SCALE GENOMIC DNA]</scope>
</reference>
<dbReference type="PANTHER" id="PTHR14134">
    <property type="entry name" value="E3 UBIQUITIN-PROTEIN LIGASE RAD18"/>
    <property type="match status" value="1"/>
</dbReference>
<keyword evidence="1" id="KW-0479">Metal-binding</keyword>
<organism evidence="9 11">
    <name type="scientific">Plasmodiophora brassicae</name>
    <name type="common">Clubroot disease agent</name>
    <dbReference type="NCBI Taxonomy" id="37360"/>
    <lineage>
        <taxon>Eukaryota</taxon>
        <taxon>Sar</taxon>
        <taxon>Rhizaria</taxon>
        <taxon>Endomyxa</taxon>
        <taxon>Phytomyxea</taxon>
        <taxon>Plasmodiophorida</taxon>
        <taxon>Plasmodiophoridae</taxon>
        <taxon>Plasmodiophora</taxon>
    </lineage>
</organism>
<evidence type="ECO:0000313" key="11">
    <source>
        <dbReference type="Proteomes" id="UP000039324"/>
    </source>
</evidence>
<dbReference type="Proteomes" id="UP000039324">
    <property type="component" value="Unassembled WGS sequence"/>
</dbReference>
<dbReference type="GO" id="GO:0006301">
    <property type="term" value="P:DNA damage tolerance"/>
    <property type="evidence" value="ECO:0007669"/>
    <property type="project" value="InterPro"/>
</dbReference>
<dbReference type="InterPro" id="IPR039577">
    <property type="entry name" value="Rad18"/>
</dbReference>
<dbReference type="InterPro" id="IPR017907">
    <property type="entry name" value="Znf_RING_CS"/>
</dbReference>
<dbReference type="OMA" id="SENDACQ"/>
<dbReference type="GO" id="GO:0008270">
    <property type="term" value="F:zinc ion binding"/>
    <property type="evidence" value="ECO:0007669"/>
    <property type="project" value="UniProtKB-KW"/>
</dbReference>
<dbReference type="PROSITE" id="PS50800">
    <property type="entry name" value="SAP"/>
    <property type="match status" value="1"/>
</dbReference>
<proteinExistence type="predicted"/>
<keyword evidence="2 4" id="KW-0863">Zinc-finger</keyword>
<feature type="compositionally biased region" description="Polar residues" evidence="5">
    <location>
        <begin position="168"/>
        <end position="181"/>
    </location>
</feature>
<dbReference type="InterPro" id="IPR001841">
    <property type="entry name" value="Znf_RING"/>
</dbReference>
<geneLocation type="mitochondrion" evidence="10"/>
<evidence type="ECO:0008006" key="13">
    <source>
        <dbReference type="Google" id="ProtNLM"/>
    </source>
</evidence>
<evidence type="ECO:0000313" key="9">
    <source>
        <dbReference type="EMBL" id="CEO96814.1"/>
    </source>
</evidence>
<dbReference type="STRING" id="37360.A0A0G4INP6"/>
<dbReference type="SMART" id="SM00184">
    <property type="entry name" value="RING"/>
    <property type="match status" value="1"/>
</dbReference>
<dbReference type="PROSITE" id="PS50089">
    <property type="entry name" value="ZF_RING_2"/>
    <property type="match status" value="1"/>
</dbReference>
<evidence type="ECO:0000256" key="5">
    <source>
        <dbReference type="SAM" id="MobiDB-lite"/>
    </source>
</evidence>
<evidence type="ECO:0000256" key="1">
    <source>
        <dbReference type="ARBA" id="ARBA00022723"/>
    </source>
</evidence>
<dbReference type="EMBL" id="CDSF01000076">
    <property type="protein sequence ID" value="CEO96814.1"/>
    <property type="molecule type" value="Genomic_DNA"/>
</dbReference>
<evidence type="ECO:0000259" key="7">
    <source>
        <dbReference type="PROSITE" id="PS50089"/>
    </source>
</evidence>
<sequence>MPLDEDTPLSAALQCPICYSAMTTPVILPCSHSYCSMCIRRWLSAKKSCPVCSEQADPSQIIPNRALEHAIAVLTCEGNQTRLPQNQRCPSMAQPRERLPRLAVAMVKDSTIRERLRRYGLSDKGARAELVRRYEEYEMAYEANQDKAVPDPVSRVVQRFNREDHSRPTLSQDVPASQTKLRGSRQADPFQRLIAQAQQQRPAKRYRDRQPPASSEGGQPSTEVPERPAMDDPEMVTNVPPPWRVVWLEQYDRKAFYNPETRTMQWRLPNVPAGVVDGSASRNGVLSENDACQVNSVQRRSPNT</sequence>
<dbReference type="SUPFAM" id="SSF57850">
    <property type="entry name" value="RING/U-box"/>
    <property type="match status" value="1"/>
</dbReference>
<keyword evidence="3" id="KW-0862">Zinc</keyword>
<evidence type="ECO:0000256" key="4">
    <source>
        <dbReference type="PROSITE-ProRule" id="PRU00175"/>
    </source>
</evidence>
<feature type="domain" description="RING-type" evidence="7">
    <location>
        <begin position="15"/>
        <end position="53"/>
    </location>
</feature>
<dbReference type="InterPro" id="IPR013083">
    <property type="entry name" value="Znf_RING/FYVE/PHD"/>
</dbReference>
<dbReference type="EMBL" id="OVEO01000015">
    <property type="protein sequence ID" value="SPR00643.1"/>
    <property type="molecule type" value="Genomic_DNA"/>
</dbReference>
<feature type="domain" description="WW" evidence="6">
    <location>
        <begin position="237"/>
        <end position="271"/>
    </location>
</feature>
<dbReference type="InterPro" id="IPR003034">
    <property type="entry name" value="SAP_dom"/>
</dbReference>
<dbReference type="GO" id="GO:0003697">
    <property type="term" value="F:single-stranded DNA binding"/>
    <property type="evidence" value="ECO:0007669"/>
    <property type="project" value="InterPro"/>
</dbReference>
<dbReference type="InterPro" id="IPR001202">
    <property type="entry name" value="WW_dom"/>
</dbReference>
<evidence type="ECO:0000313" key="10">
    <source>
        <dbReference type="EMBL" id="SPR00643.1"/>
    </source>
</evidence>
<feature type="compositionally biased region" description="Polar residues" evidence="5">
    <location>
        <begin position="212"/>
        <end position="222"/>
    </location>
</feature>
<evidence type="ECO:0000259" key="8">
    <source>
        <dbReference type="PROSITE" id="PS50800"/>
    </source>
</evidence>
<dbReference type="Proteomes" id="UP000290189">
    <property type="component" value="Unassembled WGS sequence"/>
</dbReference>
<keyword evidence="10" id="KW-0496">Mitochondrion</keyword>
<dbReference type="PROSITE" id="PS00518">
    <property type="entry name" value="ZF_RING_1"/>
    <property type="match status" value="1"/>
</dbReference>
<dbReference type="AlphaFoldDB" id="A0A0G4INP6"/>
<dbReference type="GO" id="GO:0005634">
    <property type="term" value="C:nucleus"/>
    <property type="evidence" value="ECO:0007669"/>
    <property type="project" value="TreeGrafter"/>
</dbReference>
<dbReference type="Pfam" id="PF13923">
    <property type="entry name" value="zf-C3HC4_2"/>
    <property type="match status" value="1"/>
</dbReference>
<dbReference type="Gene3D" id="3.30.40.10">
    <property type="entry name" value="Zinc/RING finger domain, C3HC4 (zinc finger)"/>
    <property type="match status" value="1"/>
</dbReference>
<feature type="domain" description="SAP" evidence="8">
    <location>
        <begin position="104"/>
        <end position="138"/>
    </location>
</feature>
<evidence type="ECO:0000313" key="12">
    <source>
        <dbReference type="Proteomes" id="UP000290189"/>
    </source>
</evidence>
<dbReference type="GO" id="GO:0061630">
    <property type="term" value="F:ubiquitin protein ligase activity"/>
    <property type="evidence" value="ECO:0007669"/>
    <property type="project" value="InterPro"/>
</dbReference>
<dbReference type="GO" id="GO:0097505">
    <property type="term" value="C:Rad6-Rad18 complex"/>
    <property type="evidence" value="ECO:0007669"/>
    <property type="project" value="TreeGrafter"/>
</dbReference>
<dbReference type="OrthoDB" id="9049620at2759"/>
<dbReference type="SMART" id="SM00504">
    <property type="entry name" value="Ubox"/>
    <property type="match status" value="1"/>
</dbReference>
<name>A0A0G4INP6_PLABS</name>
<protein>
    <recommendedName>
        <fullName evidence="13">RING-type E3 ubiquitin transferase</fullName>
    </recommendedName>
</protein>